<dbReference type="AlphaFoldDB" id="A0A9W9UXI4"/>
<evidence type="ECO:0000256" key="1">
    <source>
        <dbReference type="SAM" id="Phobius"/>
    </source>
</evidence>
<feature type="transmembrane region" description="Helical" evidence="1">
    <location>
        <begin position="12"/>
        <end position="29"/>
    </location>
</feature>
<accession>A0A9W9UXI4</accession>
<reference evidence="2" key="1">
    <citation type="submission" date="2022-11" db="EMBL/GenBank/DDBJ databases">
        <authorList>
            <person name="Petersen C."/>
        </authorList>
    </citation>
    <scope>NUCLEOTIDE SEQUENCE</scope>
    <source>
        <strain evidence="2">IBT 29864</strain>
    </source>
</reference>
<dbReference type="RefSeq" id="XP_056549752.1">
    <property type="nucleotide sequence ID" value="XM_056703792.1"/>
</dbReference>
<dbReference type="Proteomes" id="UP001147782">
    <property type="component" value="Unassembled WGS sequence"/>
</dbReference>
<keyword evidence="1" id="KW-0812">Transmembrane</keyword>
<comment type="caution">
    <text evidence="2">The sequence shown here is derived from an EMBL/GenBank/DDBJ whole genome shotgun (WGS) entry which is preliminary data.</text>
</comment>
<organism evidence="2 3">
    <name type="scientific">Penicillium cataractarum</name>
    <dbReference type="NCBI Taxonomy" id="2100454"/>
    <lineage>
        <taxon>Eukaryota</taxon>
        <taxon>Fungi</taxon>
        <taxon>Dikarya</taxon>
        <taxon>Ascomycota</taxon>
        <taxon>Pezizomycotina</taxon>
        <taxon>Eurotiomycetes</taxon>
        <taxon>Eurotiomycetidae</taxon>
        <taxon>Eurotiales</taxon>
        <taxon>Aspergillaceae</taxon>
        <taxon>Penicillium</taxon>
    </lineage>
</organism>
<name>A0A9W9UXI4_9EURO</name>
<dbReference type="OrthoDB" id="10348869at2759"/>
<evidence type="ECO:0000313" key="3">
    <source>
        <dbReference type="Proteomes" id="UP001147782"/>
    </source>
</evidence>
<protein>
    <submittedName>
        <fullName evidence="2">Uncharacterized protein</fullName>
    </submittedName>
</protein>
<sequence length="92" mass="10245">MDSGFGRDTFWFHLFYILMSIMTLFSNVISDPSAFECISDVRLMEHTAESINLAAGSHPELGTPEEIHSVTEFVSQLSRLGRAAIKRHANAS</sequence>
<dbReference type="GeneID" id="81442971"/>
<keyword evidence="3" id="KW-1185">Reference proteome</keyword>
<dbReference type="EMBL" id="JAPZBS010000009">
    <property type="protein sequence ID" value="KAJ5358466.1"/>
    <property type="molecule type" value="Genomic_DNA"/>
</dbReference>
<keyword evidence="1" id="KW-1133">Transmembrane helix</keyword>
<reference evidence="2" key="2">
    <citation type="journal article" date="2023" name="IMA Fungus">
        <title>Comparative genomic study of the Penicillium genus elucidates a diverse pangenome and 15 lateral gene transfer events.</title>
        <authorList>
            <person name="Petersen C."/>
            <person name="Sorensen T."/>
            <person name="Nielsen M.R."/>
            <person name="Sondergaard T.E."/>
            <person name="Sorensen J.L."/>
            <person name="Fitzpatrick D.A."/>
            <person name="Frisvad J.C."/>
            <person name="Nielsen K.L."/>
        </authorList>
    </citation>
    <scope>NUCLEOTIDE SEQUENCE</scope>
    <source>
        <strain evidence="2">IBT 29864</strain>
    </source>
</reference>
<keyword evidence="1" id="KW-0472">Membrane</keyword>
<evidence type="ECO:0000313" key="2">
    <source>
        <dbReference type="EMBL" id="KAJ5358466.1"/>
    </source>
</evidence>
<proteinExistence type="predicted"/>
<gene>
    <name evidence="2" type="ORF">N7496_010879</name>
</gene>